<dbReference type="EMBL" id="MU004240">
    <property type="protein sequence ID" value="KAF2665450.1"/>
    <property type="molecule type" value="Genomic_DNA"/>
</dbReference>
<dbReference type="InterPro" id="IPR036291">
    <property type="entry name" value="NAD(P)-bd_dom_sf"/>
</dbReference>
<evidence type="ECO:0000313" key="3">
    <source>
        <dbReference type="EMBL" id="KAF2665450.1"/>
    </source>
</evidence>
<dbReference type="Pfam" id="PF00107">
    <property type="entry name" value="ADH_zinc_N"/>
    <property type="match status" value="1"/>
</dbReference>
<dbReference type="PANTHER" id="PTHR43205:SF19">
    <property type="entry name" value="ENOYL REDUCTASE (ER) DOMAIN-CONTAINING PROTEIN"/>
    <property type="match status" value="1"/>
</dbReference>
<dbReference type="InterPro" id="IPR013149">
    <property type="entry name" value="ADH-like_C"/>
</dbReference>
<dbReference type="Proteomes" id="UP000799302">
    <property type="component" value="Unassembled WGS sequence"/>
</dbReference>
<dbReference type="PANTHER" id="PTHR43205">
    <property type="entry name" value="PROSTAGLANDIN REDUCTASE"/>
    <property type="match status" value="1"/>
</dbReference>
<dbReference type="AlphaFoldDB" id="A0A6A6U0H4"/>
<dbReference type="Gene3D" id="3.90.180.10">
    <property type="entry name" value="Medium-chain alcohol dehydrogenases, catalytic domain"/>
    <property type="match status" value="1"/>
</dbReference>
<dbReference type="Gene3D" id="3.40.50.720">
    <property type="entry name" value="NAD(P)-binding Rossmann-like Domain"/>
    <property type="match status" value="1"/>
</dbReference>
<dbReference type="InterPro" id="IPR020843">
    <property type="entry name" value="ER"/>
</dbReference>
<proteinExistence type="predicted"/>
<evidence type="ECO:0000259" key="2">
    <source>
        <dbReference type="SMART" id="SM00829"/>
    </source>
</evidence>
<sequence>MPVLSGLNATFRLDTKTLPQLEDDQVLIKVLYLSNDPAQRIWIDPQIEPDRLYTEPVEVGDTMRVYGAIAQILKSPSQDLLVGTLVSCTAGWYEYAVIPAKDCALLKSIDGLSPTHHMGVFGTPGVTAYYGMTDIVDAKPSDTVVISGAAGAVGSVAVQLAKNVLKCKKVIGIAGTDSKCRWVESLGADLCLNYKSTTFKEDLIKATHGFVEVYFDNTGGEILDLMLTRVKRDGRVAACGAIADYNATMPSGIKTWYHVIAMRLRICGFVVTDAIPSGRYSKITDELIRGFKEGKIRAAEHGQTIISANFEDIPKTWMMLFRGTGTGKLITELAKPDFTQ</sequence>
<gene>
    <name evidence="3" type="ORF">BT63DRAFT_66370</name>
</gene>
<dbReference type="SUPFAM" id="SSF51735">
    <property type="entry name" value="NAD(P)-binding Rossmann-fold domains"/>
    <property type="match status" value="1"/>
</dbReference>
<dbReference type="InterPro" id="IPR041694">
    <property type="entry name" value="ADH_N_2"/>
</dbReference>
<dbReference type="FunFam" id="3.40.50.720:FF:000121">
    <property type="entry name" value="Prostaglandin reductase 2"/>
    <property type="match status" value="1"/>
</dbReference>
<dbReference type="InterPro" id="IPR045010">
    <property type="entry name" value="MDR_fam"/>
</dbReference>
<dbReference type="GO" id="GO:0016628">
    <property type="term" value="F:oxidoreductase activity, acting on the CH-CH group of donors, NAD or NADP as acceptor"/>
    <property type="evidence" value="ECO:0007669"/>
    <property type="project" value="InterPro"/>
</dbReference>
<dbReference type="SMART" id="SM00829">
    <property type="entry name" value="PKS_ER"/>
    <property type="match status" value="1"/>
</dbReference>
<accession>A0A6A6U0H4</accession>
<feature type="domain" description="Enoyl reductase (ER)" evidence="2">
    <location>
        <begin position="6"/>
        <end position="331"/>
    </location>
</feature>
<evidence type="ECO:0000313" key="4">
    <source>
        <dbReference type="Proteomes" id="UP000799302"/>
    </source>
</evidence>
<evidence type="ECO:0000256" key="1">
    <source>
        <dbReference type="ARBA" id="ARBA00023002"/>
    </source>
</evidence>
<dbReference type="CDD" id="cd05288">
    <property type="entry name" value="PGDH"/>
    <property type="match status" value="1"/>
</dbReference>
<name>A0A6A6U0H4_9PEZI</name>
<organism evidence="3 4">
    <name type="scientific">Microthyrium microscopicum</name>
    <dbReference type="NCBI Taxonomy" id="703497"/>
    <lineage>
        <taxon>Eukaryota</taxon>
        <taxon>Fungi</taxon>
        <taxon>Dikarya</taxon>
        <taxon>Ascomycota</taxon>
        <taxon>Pezizomycotina</taxon>
        <taxon>Dothideomycetes</taxon>
        <taxon>Dothideomycetes incertae sedis</taxon>
        <taxon>Microthyriales</taxon>
        <taxon>Microthyriaceae</taxon>
        <taxon>Microthyrium</taxon>
    </lineage>
</organism>
<reference evidence="3" key="1">
    <citation type="journal article" date="2020" name="Stud. Mycol.">
        <title>101 Dothideomycetes genomes: a test case for predicting lifestyles and emergence of pathogens.</title>
        <authorList>
            <person name="Haridas S."/>
            <person name="Albert R."/>
            <person name="Binder M."/>
            <person name="Bloem J."/>
            <person name="Labutti K."/>
            <person name="Salamov A."/>
            <person name="Andreopoulos B."/>
            <person name="Baker S."/>
            <person name="Barry K."/>
            <person name="Bills G."/>
            <person name="Bluhm B."/>
            <person name="Cannon C."/>
            <person name="Castanera R."/>
            <person name="Culley D."/>
            <person name="Daum C."/>
            <person name="Ezra D."/>
            <person name="Gonzalez J."/>
            <person name="Henrissat B."/>
            <person name="Kuo A."/>
            <person name="Liang C."/>
            <person name="Lipzen A."/>
            <person name="Lutzoni F."/>
            <person name="Magnuson J."/>
            <person name="Mondo S."/>
            <person name="Nolan M."/>
            <person name="Ohm R."/>
            <person name="Pangilinan J."/>
            <person name="Park H.-J."/>
            <person name="Ramirez L."/>
            <person name="Alfaro M."/>
            <person name="Sun H."/>
            <person name="Tritt A."/>
            <person name="Yoshinaga Y."/>
            <person name="Zwiers L.-H."/>
            <person name="Turgeon B."/>
            <person name="Goodwin S."/>
            <person name="Spatafora J."/>
            <person name="Crous P."/>
            <person name="Grigoriev I."/>
        </authorList>
    </citation>
    <scope>NUCLEOTIDE SEQUENCE</scope>
    <source>
        <strain evidence="3">CBS 115976</strain>
    </source>
</reference>
<dbReference type="Pfam" id="PF16884">
    <property type="entry name" value="ADH_N_2"/>
    <property type="match status" value="1"/>
</dbReference>
<dbReference type="SUPFAM" id="SSF50129">
    <property type="entry name" value="GroES-like"/>
    <property type="match status" value="1"/>
</dbReference>
<dbReference type="InterPro" id="IPR011032">
    <property type="entry name" value="GroES-like_sf"/>
</dbReference>
<keyword evidence="1" id="KW-0560">Oxidoreductase</keyword>
<protein>
    <submittedName>
        <fullName evidence="3">NAD(P)-binding protein</fullName>
    </submittedName>
</protein>
<dbReference type="OrthoDB" id="809632at2759"/>
<keyword evidence="4" id="KW-1185">Reference proteome</keyword>